<name>E3GIC3_9FIRM</name>
<dbReference type="AlphaFoldDB" id="E3GIC3"/>
<dbReference type="EMBL" id="CP002273">
    <property type="protein sequence ID" value="ADO35408.1"/>
    <property type="molecule type" value="Genomic_DNA"/>
</dbReference>
<evidence type="ECO:0000313" key="3">
    <source>
        <dbReference type="Proteomes" id="UP000006873"/>
    </source>
</evidence>
<proteinExistence type="predicted"/>
<keyword evidence="1" id="KW-1133">Transmembrane helix</keyword>
<reference evidence="2 3" key="2">
    <citation type="journal article" date="2011" name="J. Bacteriol.">
        <title>Complete genome sequence of a carbon monoxide-utilizing acetogen, Eubacterium limosum KIST612.</title>
        <authorList>
            <person name="Roh H."/>
            <person name="Ko H.J."/>
            <person name="Kim D."/>
            <person name="Choi D.G."/>
            <person name="Park S."/>
            <person name="Kim S."/>
            <person name="Chang I.S."/>
            <person name="Choi I.G."/>
        </authorList>
    </citation>
    <scope>NUCLEOTIDE SEQUENCE [LARGE SCALE GENOMIC DNA]</scope>
    <source>
        <strain evidence="2 3">KIST612</strain>
    </source>
</reference>
<sequence length="67" mass="8009">MVTCALFRILILILSSFPKQLFCYLESGTTAACFYYLFFIVFLEDYMRNKLTGSYFSIFKRIFFNKI</sequence>
<evidence type="ECO:0000256" key="1">
    <source>
        <dbReference type="SAM" id="Phobius"/>
    </source>
</evidence>
<gene>
    <name evidence="2" type="ordered locus">ELI_0391</name>
</gene>
<dbReference type="HOGENOM" id="CLU_2806049_0_0_9"/>
<accession>E3GIC3</accession>
<feature type="transmembrane region" description="Helical" evidence="1">
    <location>
        <begin position="28"/>
        <end position="47"/>
    </location>
</feature>
<protein>
    <submittedName>
        <fullName evidence="2">Uncharacterized protein</fullName>
    </submittedName>
</protein>
<organism evidence="2 3">
    <name type="scientific">Eubacterium callanderi</name>
    <dbReference type="NCBI Taxonomy" id="53442"/>
    <lineage>
        <taxon>Bacteria</taxon>
        <taxon>Bacillati</taxon>
        <taxon>Bacillota</taxon>
        <taxon>Clostridia</taxon>
        <taxon>Eubacteriales</taxon>
        <taxon>Eubacteriaceae</taxon>
        <taxon>Eubacterium</taxon>
    </lineage>
</organism>
<keyword evidence="1" id="KW-0812">Transmembrane</keyword>
<dbReference type="Proteomes" id="UP000006873">
    <property type="component" value="Chromosome"/>
</dbReference>
<keyword evidence="1" id="KW-0472">Membrane</keyword>
<evidence type="ECO:0000313" key="2">
    <source>
        <dbReference type="EMBL" id="ADO35408.1"/>
    </source>
</evidence>
<keyword evidence="3" id="KW-1185">Reference proteome</keyword>
<reference key="1">
    <citation type="submission" date="2010-09" db="EMBL/GenBank/DDBJ databases">
        <authorList>
            <person name="Roh H."/>
            <person name="Ko H.-J."/>
            <person name="Kim D."/>
            <person name="Choi D.G."/>
            <person name="Park S."/>
            <person name="Kim S."/>
            <person name="Kim K.H."/>
            <person name="Chang I.S."/>
            <person name="Choi I.-G."/>
        </authorList>
    </citation>
    <scope>NUCLEOTIDE SEQUENCE</scope>
    <source>
        <strain>KIST612</strain>
    </source>
</reference>
<dbReference type="KEGG" id="elm:ELI_0391"/>